<gene>
    <name evidence="1" type="ORF">SAMN04489723_10885</name>
</gene>
<organism evidence="1 2">
    <name type="scientific">Algoriphagus aquimarinus</name>
    <dbReference type="NCBI Taxonomy" id="237018"/>
    <lineage>
        <taxon>Bacteria</taxon>
        <taxon>Pseudomonadati</taxon>
        <taxon>Bacteroidota</taxon>
        <taxon>Cytophagia</taxon>
        <taxon>Cytophagales</taxon>
        <taxon>Cyclobacteriaceae</taxon>
        <taxon>Algoriphagus</taxon>
    </lineage>
</organism>
<dbReference type="STRING" id="237018.SAMN04489723_10885"/>
<evidence type="ECO:0000313" key="1">
    <source>
        <dbReference type="EMBL" id="SFB36709.1"/>
    </source>
</evidence>
<dbReference type="RefSeq" id="WP_092897706.1">
    <property type="nucleotide sequence ID" value="NZ_FOKK01000008.1"/>
</dbReference>
<proteinExistence type="predicted"/>
<dbReference type="Proteomes" id="UP000198790">
    <property type="component" value="Unassembled WGS sequence"/>
</dbReference>
<dbReference type="OrthoDB" id="5580718at2"/>
<reference evidence="1 2" key="1">
    <citation type="submission" date="2016-10" db="EMBL/GenBank/DDBJ databases">
        <authorList>
            <person name="de Groot N.N."/>
        </authorList>
    </citation>
    <scope>NUCLEOTIDE SEQUENCE [LARGE SCALE GENOMIC DNA]</scope>
    <source>
        <strain evidence="1 2">DSM 23399</strain>
    </source>
</reference>
<dbReference type="AlphaFoldDB" id="A0A1I1AFB1"/>
<accession>A0A1I1AFB1</accession>
<name>A0A1I1AFB1_9BACT</name>
<keyword evidence="2" id="KW-1185">Reference proteome</keyword>
<protein>
    <submittedName>
        <fullName evidence="1">Uncharacterized protein</fullName>
    </submittedName>
</protein>
<dbReference type="EMBL" id="FOKK01000008">
    <property type="protein sequence ID" value="SFB36709.1"/>
    <property type="molecule type" value="Genomic_DNA"/>
</dbReference>
<evidence type="ECO:0000313" key="2">
    <source>
        <dbReference type="Proteomes" id="UP000198790"/>
    </source>
</evidence>
<sequence>MPELKLASLAYQNLEVSITTLPENFISCGIELDGVLGLEFFKGKVVKIDLANNELTVASDISYLKEDFGKPLEITFFSGNKRPYIPITFESEDGEIVYNYTAPEPESE</sequence>